<dbReference type="InterPro" id="IPR002347">
    <property type="entry name" value="SDR_fam"/>
</dbReference>
<dbReference type="PANTHER" id="PTHR45458">
    <property type="entry name" value="SHORT-CHAIN DEHYDROGENASE/REDUCTASE SDR"/>
    <property type="match status" value="1"/>
</dbReference>
<organism evidence="1 2">
    <name type="scientific">Papiliotrema laurentii</name>
    <name type="common">Cryptococcus laurentii</name>
    <dbReference type="NCBI Taxonomy" id="5418"/>
    <lineage>
        <taxon>Eukaryota</taxon>
        <taxon>Fungi</taxon>
        <taxon>Dikarya</taxon>
        <taxon>Basidiomycota</taxon>
        <taxon>Agaricomycotina</taxon>
        <taxon>Tremellomycetes</taxon>
        <taxon>Tremellales</taxon>
        <taxon>Rhynchogastremaceae</taxon>
        <taxon>Papiliotrema</taxon>
    </lineage>
</organism>
<dbReference type="EMBL" id="JAODAN010000004">
    <property type="protein sequence ID" value="KAK1925195.1"/>
    <property type="molecule type" value="Genomic_DNA"/>
</dbReference>
<sequence length="276" mass="28920">MPPSSILIVGGSGGLGSALVKHYAEAIGNSHVYATIRGQPKPGQFPSGINVITDVDVSKKDCGDKVVAGLEGKQVDAVVYVSGILKGEEFGKANWDDEIAMYTICAVAPVIVIEKLVTSSSISPHGKVVFLTSEGGSITLRTEGEGGGMYGHHGSKAAANMVGHVLGYDLKKKGIPIVMVHPGFLKTEMTKGAGMEEFYEKMGAVTPEEAAVPFADFVEKVNLDMTGQFWAPSMSSLSSASGNHCEARLTLQGIGNAEEVLGKAAAEQTSPLRLPW</sequence>
<proteinExistence type="predicted"/>
<dbReference type="PRINTS" id="PR00081">
    <property type="entry name" value="GDHRDH"/>
</dbReference>
<dbReference type="InterPro" id="IPR052184">
    <property type="entry name" value="SDR_enzymes"/>
</dbReference>
<evidence type="ECO:0000313" key="1">
    <source>
        <dbReference type="EMBL" id="KAK1925195.1"/>
    </source>
</evidence>
<reference evidence="1" key="1">
    <citation type="submission" date="2023-02" db="EMBL/GenBank/DDBJ databases">
        <title>Identification and recombinant expression of a fungal hydrolase from Papiliotrema laurentii that hydrolyzes apple cutin and clears colloidal polyester polyurethane.</title>
        <authorList>
            <consortium name="DOE Joint Genome Institute"/>
            <person name="Roman V.A."/>
            <person name="Bojanowski C."/>
            <person name="Crable B.R."/>
            <person name="Wagner D.N."/>
            <person name="Hung C.S."/>
            <person name="Nadeau L.J."/>
            <person name="Schratz L."/>
            <person name="Haridas S."/>
            <person name="Pangilinan J."/>
            <person name="Lipzen A."/>
            <person name="Na H."/>
            <person name="Yan M."/>
            <person name="Ng V."/>
            <person name="Grigoriev I.V."/>
            <person name="Spatafora J.W."/>
            <person name="Barlow D."/>
            <person name="Biffinger J."/>
            <person name="Kelley-Loughnane N."/>
            <person name="Varaljay V.A."/>
            <person name="Crookes-Goodson W.J."/>
        </authorList>
    </citation>
    <scope>NUCLEOTIDE SEQUENCE</scope>
    <source>
        <strain evidence="1">5307AH</strain>
    </source>
</reference>
<dbReference type="Proteomes" id="UP001182556">
    <property type="component" value="Unassembled WGS sequence"/>
</dbReference>
<dbReference type="SUPFAM" id="SSF51735">
    <property type="entry name" value="NAD(P)-binding Rossmann-fold domains"/>
    <property type="match status" value="1"/>
</dbReference>
<name>A0AAD9FS51_PAPLA</name>
<gene>
    <name evidence="1" type="ORF">DB88DRAFT_510231</name>
</gene>
<keyword evidence="2" id="KW-1185">Reference proteome</keyword>
<dbReference type="InterPro" id="IPR036291">
    <property type="entry name" value="NAD(P)-bd_dom_sf"/>
</dbReference>
<dbReference type="Pfam" id="PF00106">
    <property type="entry name" value="adh_short"/>
    <property type="match status" value="1"/>
</dbReference>
<dbReference type="AlphaFoldDB" id="A0AAD9FS51"/>
<protein>
    <submittedName>
        <fullName evidence="1">Cytoplasm protein</fullName>
    </submittedName>
</protein>
<dbReference type="PANTHER" id="PTHR45458:SF2">
    <property type="entry name" value="OXIDOREDUCTASE, SHORT CHAIN DEHYDROGENASE_REDUCTASE FAMILY SUPERFAMILY (AFU_ORTHOLOGUE AFUA_3G13450)"/>
    <property type="match status" value="1"/>
</dbReference>
<accession>A0AAD9FS51</accession>
<evidence type="ECO:0000313" key="2">
    <source>
        <dbReference type="Proteomes" id="UP001182556"/>
    </source>
</evidence>
<dbReference type="Gene3D" id="3.40.50.720">
    <property type="entry name" value="NAD(P)-binding Rossmann-like Domain"/>
    <property type="match status" value="1"/>
</dbReference>
<dbReference type="GO" id="GO:0016616">
    <property type="term" value="F:oxidoreductase activity, acting on the CH-OH group of donors, NAD or NADP as acceptor"/>
    <property type="evidence" value="ECO:0007669"/>
    <property type="project" value="TreeGrafter"/>
</dbReference>
<comment type="caution">
    <text evidence="1">The sequence shown here is derived from an EMBL/GenBank/DDBJ whole genome shotgun (WGS) entry which is preliminary data.</text>
</comment>